<name>A0ABS3T843_9BACT</name>
<evidence type="ECO:0008006" key="4">
    <source>
        <dbReference type="Google" id="ProtNLM"/>
    </source>
</evidence>
<keyword evidence="3" id="KW-1185">Reference proteome</keyword>
<comment type="caution">
    <text evidence="2">The sequence shown here is derived from an EMBL/GenBank/DDBJ whole genome shotgun (WGS) entry which is preliminary data.</text>
</comment>
<organism evidence="2 3">
    <name type="scientific">Hymenobacter defluvii</name>
    <dbReference type="NCBI Taxonomy" id="2054411"/>
    <lineage>
        <taxon>Bacteria</taxon>
        <taxon>Pseudomonadati</taxon>
        <taxon>Bacteroidota</taxon>
        <taxon>Cytophagia</taxon>
        <taxon>Cytophagales</taxon>
        <taxon>Hymenobacteraceae</taxon>
        <taxon>Hymenobacter</taxon>
    </lineage>
</organism>
<dbReference type="EMBL" id="JAGETX010000001">
    <property type="protein sequence ID" value="MBO3269513.1"/>
    <property type="molecule type" value="Genomic_DNA"/>
</dbReference>
<accession>A0ABS3T843</accession>
<proteinExistence type="predicted"/>
<protein>
    <recommendedName>
        <fullName evidence="4">Porin</fullName>
    </recommendedName>
</protein>
<evidence type="ECO:0000313" key="2">
    <source>
        <dbReference type="EMBL" id="MBO3269513.1"/>
    </source>
</evidence>
<feature type="region of interest" description="Disordered" evidence="1">
    <location>
        <begin position="13"/>
        <end position="42"/>
    </location>
</feature>
<evidence type="ECO:0000256" key="1">
    <source>
        <dbReference type="SAM" id="MobiDB-lite"/>
    </source>
</evidence>
<reference evidence="2 3" key="1">
    <citation type="submission" date="2021-03" db="EMBL/GenBank/DDBJ databases">
        <authorList>
            <person name="Kim M.K."/>
        </authorList>
    </citation>
    <scope>NUCLEOTIDE SEQUENCE [LARGE SCALE GENOMIC DNA]</scope>
    <source>
        <strain evidence="2 3">BT507</strain>
    </source>
</reference>
<dbReference type="Proteomes" id="UP000670527">
    <property type="component" value="Unassembled WGS sequence"/>
</dbReference>
<sequence>MLTGALLTAAAASAQVQPPPAGGQAPPPAAPTPPPAPAAPAKSVPYGAGLKVNLSPDGSKYIRFLTWHQVYTRYTKNNEGTIRALGKPQKGQVDFGLRRSRLVILAQLNPRFVIYTHMGINNQNAVGGGLTPTTDGKKPQFFIHEAVTEYKVNKYLSLGGGLHYLNGISRITSASTTSILPMDLPLTNFPTIEQTDQFARWLGVYAKGRVGKLDYRFSVSDPFLTNQASTPLNLGTTVNNVNTGTGIATYSPQNTKHVYQGYVSYNFLEPEANLLPYFTGTYLGTKRVFSVGAGFLYNKDAMYSRPTSSVVTVTPAVSANPFGLVGTDKHSLKMFGVDAFYDVPLDTASRTALTLYGVYYNYNMGPNHVRFIGPENPGYGAAPTRGNAVPQSGTGNSFYGQVGYLLPQKLLGPKARLQPYVAYLHSDYEGLHYANGDTKAVNVYDAGVNVLLDGHNAKVTLNYRARPDFEGYIPTTGNFNRLDYKPEITLQTQIFL</sequence>
<evidence type="ECO:0000313" key="3">
    <source>
        <dbReference type="Proteomes" id="UP000670527"/>
    </source>
</evidence>
<gene>
    <name evidence="2" type="ORF">J4D97_02540</name>
</gene>
<feature type="compositionally biased region" description="Pro residues" evidence="1">
    <location>
        <begin position="17"/>
        <end position="38"/>
    </location>
</feature>